<dbReference type="Proteomes" id="UP001163324">
    <property type="component" value="Chromosome 1"/>
</dbReference>
<sequence length="431" mass="49306">MAGLPGPENATKWAIRIVPIFIFGAFGFAAYAVVAHLCVDFLYRRKKQHGVAIAIIVLYVVFFLLTLATYFRTVYNAQRNQGLVPWTPRRVEEEERRVKEKQANRKAKSDVEQQDQPWRPPDMSPDSPGLEAFYSKDIFVCEADGRPRWCSMCWSWKPDRAHHSSELERCVRKMDHLCPWVGGMISETSFNFFFQFTNYCFCFCIICLSSAAYCLSLQKKDGLPLDGRTLAIIVLGSIFSFFTFGMSMTSGQYIFQNKTNIDALRKAPIHHLAIRVPRGTTTTNRYNTITYPLPYWPPCNCIRDPAGQLIPQAADGVCPAHQGQRFSLQPPRPNIGANGSLRDQEAQRTFAIVKTEAGENPWDLGMWRNFTSVMGHSPLEWFLPIRHSPCCNHDSNVSEYEYGPLIKKLRKRYDLPRPCEEGNGDIEMHHM</sequence>
<dbReference type="EMBL" id="CM047940">
    <property type="protein sequence ID" value="KAI9904388.1"/>
    <property type="molecule type" value="Genomic_DNA"/>
</dbReference>
<evidence type="ECO:0000313" key="2">
    <source>
        <dbReference type="Proteomes" id="UP001163324"/>
    </source>
</evidence>
<comment type="caution">
    <text evidence="1">The sequence shown here is derived from an EMBL/GenBank/DDBJ whole genome shotgun (WGS) entry which is preliminary data.</text>
</comment>
<proteinExistence type="predicted"/>
<organism evidence="1 2">
    <name type="scientific">Trichothecium roseum</name>
    <dbReference type="NCBI Taxonomy" id="47278"/>
    <lineage>
        <taxon>Eukaryota</taxon>
        <taxon>Fungi</taxon>
        <taxon>Dikarya</taxon>
        <taxon>Ascomycota</taxon>
        <taxon>Pezizomycotina</taxon>
        <taxon>Sordariomycetes</taxon>
        <taxon>Hypocreomycetidae</taxon>
        <taxon>Hypocreales</taxon>
        <taxon>Hypocreales incertae sedis</taxon>
        <taxon>Trichothecium</taxon>
    </lineage>
</organism>
<keyword evidence="2" id="KW-1185">Reference proteome</keyword>
<gene>
    <name evidence="1" type="ORF">N3K66_000917</name>
</gene>
<reference evidence="1" key="1">
    <citation type="submission" date="2022-10" db="EMBL/GenBank/DDBJ databases">
        <title>Complete Genome of Trichothecium roseum strain YXFP-22015, a Plant Pathogen Isolated from Citrus.</title>
        <authorList>
            <person name="Wang Y."/>
            <person name="Zhu L."/>
        </authorList>
    </citation>
    <scope>NUCLEOTIDE SEQUENCE</scope>
    <source>
        <strain evidence="1">YXFP-22015</strain>
    </source>
</reference>
<accession>A0ACC0VFZ2</accession>
<protein>
    <submittedName>
        <fullName evidence="1">Uncharacterized protein</fullName>
    </submittedName>
</protein>
<evidence type="ECO:0000313" key="1">
    <source>
        <dbReference type="EMBL" id="KAI9904388.1"/>
    </source>
</evidence>
<name>A0ACC0VFZ2_9HYPO</name>